<proteinExistence type="predicted"/>
<keyword evidence="2" id="KW-1133">Transmembrane helix</keyword>
<comment type="caution">
    <text evidence="3">The sequence shown here is derived from an EMBL/GenBank/DDBJ whole genome shotgun (WGS) entry which is preliminary data.</text>
</comment>
<keyword evidence="4" id="KW-1185">Reference proteome</keyword>
<feature type="region of interest" description="Disordered" evidence="1">
    <location>
        <begin position="71"/>
        <end position="92"/>
    </location>
</feature>
<dbReference type="EMBL" id="AAXW01000046">
    <property type="protein sequence ID" value="EAZ89372.1"/>
    <property type="molecule type" value="Genomic_DNA"/>
</dbReference>
<dbReference type="RefSeq" id="WP_008277543.1">
    <property type="nucleotide sequence ID" value="NZ_AAXW01000046.1"/>
</dbReference>
<evidence type="ECO:0000256" key="1">
    <source>
        <dbReference type="SAM" id="MobiDB-lite"/>
    </source>
</evidence>
<protein>
    <submittedName>
        <fullName evidence="3">Uncharacterized protein</fullName>
    </submittedName>
</protein>
<sequence>MAKKPKQVNDNREESANKINIEVIMTDSAMKETIKAVIEILMIITALLGVGATLNSQIPHRNNKKLRFTLRTKQSQISNTTSLTPTQSQKLT</sequence>
<dbReference type="Proteomes" id="UP000003781">
    <property type="component" value="Unassembled WGS sequence"/>
</dbReference>
<organism evidence="3 4">
    <name type="scientific">Crocosphaera chwakensis CCY0110</name>
    <dbReference type="NCBI Taxonomy" id="391612"/>
    <lineage>
        <taxon>Bacteria</taxon>
        <taxon>Bacillati</taxon>
        <taxon>Cyanobacteriota</taxon>
        <taxon>Cyanophyceae</taxon>
        <taxon>Oscillatoriophycideae</taxon>
        <taxon>Chroococcales</taxon>
        <taxon>Aphanothecaceae</taxon>
        <taxon>Crocosphaera</taxon>
        <taxon>Crocosphaera chwakensis</taxon>
    </lineage>
</organism>
<evidence type="ECO:0000313" key="4">
    <source>
        <dbReference type="Proteomes" id="UP000003781"/>
    </source>
</evidence>
<reference evidence="3 4" key="1">
    <citation type="submission" date="2007-03" db="EMBL/GenBank/DDBJ databases">
        <authorList>
            <person name="Stal L."/>
            <person name="Ferriera S."/>
            <person name="Johnson J."/>
            <person name="Kravitz S."/>
            <person name="Beeson K."/>
            <person name="Sutton G."/>
            <person name="Rogers Y.-H."/>
            <person name="Friedman R."/>
            <person name="Frazier M."/>
            <person name="Venter J.C."/>
        </authorList>
    </citation>
    <scope>NUCLEOTIDE SEQUENCE [LARGE SCALE GENOMIC DNA]</scope>
    <source>
        <strain evidence="3 4">CCY0110</strain>
    </source>
</reference>
<feature type="transmembrane region" description="Helical" evidence="2">
    <location>
        <begin position="36"/>
        <end position="55"/>
    </location>
</feature>
<accession>A3IVY6</accession>
<keyword evidence="2" id="KW-0472">Membrane</keyword>
<dbReference type="AlphaFoldDB" id="A3IVY6"/>
<name>A3IVY6_9CHRO</name>
<evidence type="ECO:0000313" key="3">
    <source>
        <dbReference type="EMBL" id="EAZ89372.1"/>
    </source>
</evidence>
<evidence type="ECO:0000256" key="2">
    <source>
        <dbReference type="SAM" id="Phobius"/>
    </source>
</evidence>
<gene>
    <name evidence="3" type="ORF">CY0110_30865</name>
</gene>
<keyword evidence="2" id="KW-0812">Transmembrane</keyword>